<dbReference type="AlphaFoldDB" id="A0A4Y2UGW0"/>
<dbReference type="Pfam" id="PF03133">
    <property type="entry name" value="TTL"/>
    <property type="match status" value="1"/>
</dbReference>
<proteinExistence type="predicted"/>
<dbReference type="PROSITE" id="PS51221">
    <property type="entry name" value="TTL"/>
    <property type="match status" value="1"/>
</dbReference>
<dbReference type="InterPro" id="IPR053317">
    <property type="entry name" value="Tubulin_polyglutamylase"/>
</dbReference>
<keyword evidence="2" id="KW-1185">Reference proteome</keyword>
<sequence>MSLGSLRNFFELVRFDFIIDEDLNAFLLEVNMSPNLSPAHFPQNKLLYEPIVYNSLSIVGLIRKFPDSFTYRGEAEVSEKDIQVFAEQCASETCHSSCKSLKCQTCNQCMNKEMREIAKQAYLEFMNRGKYRRIFPTPIVHQKTPLLSSTETIELSSMNAFMDLWFKGKCHQDPSWCY</sequence>
<dbReference type="Gene3D" id="3.30.470.20">
    <property type="entry name" value="ATP-grasp fold, B domain"/>
    <property type="match status" value="1"/>
</dbReference>
<dbReference type="OrthoDB" id="202825at2759"/>
<gene>
    <name evidence="1" type="ORF">AVEN_146745_1</name>
</gene>
<organism evidence="1 2">
    <name type="scientific">Araneus ventricosus</name>
    <name type="common">Orbweaver spider</name>
    <name type="synonym">Epeira ventricosa</name>
    <dbReference type="NCBI Taxonomy" id="182803"/>
    <lineage>
        <taxon>Eukaryota</taxon>
        <taxon>Metazoa</taxon>
        <taxon>Ecdysozoa</taxon>
        <taxon>Arthropoda</taxon>
        <taxon>Chelicerata</taxon>
        <taxon>Arachnida</taxon>
        <taxon>Araneae</taxon>
        <taxon>Araneomorphae</taxon>
        <taxon>Entelegynae</taxon>
        <taxon>Araneoidea</taxon>
        <taxon>Araneidae</taxon>
        <taxon>Araneus</taxon>
    </lineage>
</organism>
<evidence type="ECO:0000313" key="1">
    <source>
        <dbReference type="EMBL" id="GBO10850.1"/>
    </source>
</evidence>
<dbReference type="PANTHER" id="PTHR47113">
    <property type="entry name" value="LD09343P"/>
    <property type="match status" value="1"/>
</dbReference>
<evidence type="ECO:0008006" key="3">
    <source>
        <dbReference type="Google" id="ProtNLM"/>
    </source>
</evidence>
<comment type="caution">
    <text evidence="1">The sequence shown here is derived from an EMBL/GenBank/DDBJ whole genome shotgun (WGS) entry which is preliminary data.</text>
</comment>
<dbReference type="PANTHER" id="PTHR47113:SF1">
    <property type="entry name" value="LD09343P"/>
    <property type="match status" value="1"/>
</dbReference>
<dbReference type="SUPFAM" id="SSF56059">
    <property type="entry name" value="Glutathione synthetase ATP-binding domain-like"/>
    <property type="match status" value="1"/>
</dbReference>
<dbReference type="InterPro" id="IPR004344">
    <property type="entry name" value="TTL/TTLL_fam"/>
</dbReference>
<accession>A0A4Y2UGW0</accession>
<name>A0A4Y2UGW0_ARAVE</name>
<protein>
    <recommendedName>
        <fullName evidence="3">Tubulin polyglutamylase TTLL6</fullName>
    </recommendedName>
</protein>
<dbReference type="Proteomes" id="UP000499080">
    <property type="component" value="Unassembled WGS sequence"/>
</dbReference>
<reference evidence="1 2" key="1">
    <citation type="journal article" date="2019" name="Sci. Rep.">
        <title>Orb-weaving spider Araneus ventricosus genome elucidates the spidroin gene catalogue.</title>
        <authorList>
            <person name="Kono N."/>
            <person name="Nakamura H."/>
            <person name="Ohtoshi R."/>
            <person name="Moran D.A.P."/>
            <person name="Shinohara A."/>
            <person name="Yoshida Y."/>
            <person name="Fujiwara M."/>
            <person name="Mori M."/>
            <person name="Tomita M."/>
            <person name="Arakawa K."/>
        </authorList>
    </citation>
    <scope>NUCLEOTIDE SEQUENCE [LARGE SCALE GENOMIC DNA]</scope>
</reference>
<dbReference type="EMBL" id="BGPR01035841">
    <property type="protein sequence ID" value="GBO10850.1"/>
    <property type="molecule type" value="Genomic_DNA"/>
</dbReference>
<evidence type="ECO:0000313" key="2">
    <source>
        <dbReference type="Proteomes" id="UP000499080"/>
    </source>
</evidence>